<evidence type="ECO:0000313" key="1">
    <source>
        <dbReference type="EMBL" id="TFH79904.1"/>
    </source>
</evidence>
<evidence type="ECO:0000313" key="2">
    <source>
        <dbReference type="Proteomes" id="UP000297555"/>
    </source>
</evidence>
<name>A0A4Y8VHP9_9PSED</name>
<comment type="caution">
    <text evidence="1">The sequence shown here is derived from an EMBL/GenBank/DDBJ whole genome shotgun (WGS) entry which is preliminary data.</text>
</comment>
<organism evidence="1 2">
    <name type="scientific">Pseudomonas kribbensis</name>
    <dbReference type="NCBI Taxonomy" id="1628086"/>
    <lineage>
        <taxon>Bacteria</taxon>
        <taxon>Pseudomonadati</taxon>
        <taxon>Pseudomonadota</taxon>
        <taxon>Gammaproteobacteria</taxon>
        <taxon>Pseudomonadales</taxon>
        <taxon>Pseudomonadaceae</taxon>
        <taxon>Pseudomonas</taxon>
    </lineage>
</organism>
<gene>
    <name evidence="1" type="ORF">E4J90_14610</name>
</gene>
<proteinExistence type="predicted"/>
<sequence>MQPKDLSKRVAQLIEQSEKVLATKKHNQYGSDYVAMAGLRASTLSFIAMTYGSNHSYYTEYDSATKSTLESSAKRSHAILHSIQNEIDGGWIFTVKKLISAEIFSDFLEMAEHLLEQGYKDPAAVMIGSVLEEKLRQLCAANKIDTELEKDGVFIAKKADRLNSDLAKFEVYTKLDQKSVTAWLDLRNNAAHGKYNEYTKEQVNFMLLDVTVFLARLSY</sequence>
<reference evidence="1 2" key="1">
    <citation type="submission" date="2019-03" db="EMBL/GenBank/DDBJ databases">
        <title>Draft genome sequence of humic substances-degrading Pseudomonas kribbensis CHA-19 from forest soil.</title>
        <authorList>
            <person name="Kim D."/>
        </authorList>
    </citation>
    <scope>NUCLEOTIDE SEQUENCE [LARGE SCALE GENOMIC DNA]</scope>
    <source>
        <strain evidence="1 2">CHA-19</strain>
    </source>
</reference>
<dbReference type="AlphaFoldDB" id="A0A4Y8VHP9"/>
<dbReference type="OrthoDB" id="1435962at2"/>
<protein>
    <recommendedName>
        <fullName evidence="3">DUF4145 domain-containing protein</fullName>
    </recommendedName>
</protein>
<accession>A0A4Y8VHP9</accession>
<dbReference type="EMBL" id="SPDQ01000015">
    <property type="protein sequence ID" value="TFH79904.1"/>
    <property type="molecule type" value="Genomic_DNA"/>
</dbReference>
<dbReference type="RefSeq" id="WP_134826903.1">
    <property type="nucleotide sequence ID" value="NZ_SPDQ01000015.1"/>
</dbReference>
<evidence type="ECO:0008006" key="3">
    <source>
        <dbReference type="Google" id="ProtNLM"/>
    </source>
</evidence>
<dbReference type="Proteomes" id="UP000297555">
    <property type="component" value="Unassembled WGS sequence"/>
</dbReference>